<dbReference type="GO" id="GO:0005886">
    <property type="term" value="C:plasma membrane"/>
    <property type="evidence" value="ECO:0007669"/>
    <property type="project" value="TreeGrafter"/>
</dbReference>
<evidence type="ECO:0000313" key="8">
    <source>
        <dbReference type="EMBL" id="CDS12952.1"/>
    </source>
</evidence>
<dbReference type="InterPro" id="IPR005226">
    <property type="entry name" value="UPF0014_fam"/>
</dbReference>
<dbReference type="OrthoDB" id="432685at2759"/>
<accession>A0A077X1M5</accession>
<dbReference type="PANTHER" id="PTHR30028:SF0">
    <property type="entry name" value="PROTEIN ALUMINUM SENSITIVE 3"/>
    <property type="match status" value="1"/>
</dbReference>
<keyword evidence="3 7" id="KW-0812">Transmembrane</keyword>
<feature type="transmembrane region" description="Helical" evidence="7">
    <location>
        <begin position="108"/>
        <end position="130"/>
    </location>
</feature>
<gene>
    <name evidence="8" type="ORF">LRAMOSA05136</name>
</gene>
<sequence>MTDLWMVIFGGDGGRISANFTWWNVGVASTFILVNVIISVMMQLKLEIPLIVSSLRCILQLSVMGLILQDVFEAKNPYYVAFLTTVLILLSTYETVYDKADQAWNGMFMSVLVNTAFSTLFIGIIGTHYAMREQNFWLPEVFIPSIGLLLGITASSMAVSLNACLSELTSNQGRIETYLSFGATRFEASRSIAIDAVRLAMLPTINRMSIVGLITIPGTMTGQILGGAPIWNAVRYQEIISFMITASSGIAVLGVVASCLHAVIDTKHRLRTERVKEVKIPILHGLKKWSEKKYNHTKEKLADMRSRSTSDERRPLLSSS</sequence>
<dbReference type="Pfam" id="PF03649">
    <property type="entry name" value="UPF0014"/>
    <property type="match status" value="1"/>
</dbReference>
<reference evidence="8" key="1">
    <citation type="journal article" date="2014" name="Genome Announc.">
        <title>De novo whole-genome sequence and genome annotation of Lichtheimia ramosa.</title>
        <authorList>
            <person name="Linde J."/>
            <person name="Schwartze V."/>
            <person name="Binder U."/>
            <person name="Lass-Florl C."/>
            <person name="Voigt K."/>
            <person name="Horn F."/>
        </authorList>
    </citation>
    <scope>NUCLEOTIDE SEQUENCE</scope>
    <source>
        <strain evidence="8">JMRC FSU:6197</strain>
    </source>
</reference>
<feature type="transmembrane region" description="Helical" evidence="7">
    <location>
        <begin position="20"/>
        <end position="38"/>
    </location>
</feature>
<feature type="transmembrane region" description="Helical" evidence="7">
    <location>
        <begin position="50"/>
        <end position="72"/>
    </location>
</feature>
<dbReference type="EMBL" id="LK023368">
    <property type="protein sequence ID" value="CDS12952.1"/>
    <property type="molecule type" value="Genomic_DNA"/>
</dbReference>
<feature type="transmembrane region" description="Helical" evidence="7">
    <location>
        <begin position="210"/>
        <end position="233"/>
    </location>
</feature>
<organism evidence="8">
    <name type="scientific">Lichtheimia ramosa</name>
    <dbReference type="NCBI Taxonomy" id="688394"/>
    <lineage>
        <taxon>Eukaryota</taxon>
        <taxon>Fungi</taxon>
        <taxon>Fungi incertae sedis</taxon>
        <taxon>Mucoromycota</taxon>
        <taxon>Mucoromycotina</taxon>
        <taxon>Mucoromycetes</taxon>
        <taxon>Mucorales</taxon>
        <taxon>Lichtheimiaceae</taxon>
        <taxon>Lichtheimia</taxon>
    </lineage>
</organism>
<feature type="transmembrane region" description="Helical" evidence="7">
    <location>
        <begin position="142"/>
        <end position="165"/>
    </location>
</feature>
<evidence type="ECO:0000256" key="3">
    <source>
        <dbReference type="ARBA" id="ARBA00022692"/>
    </source>
</evidence>
<keyword evidence="4 7" id="KW-1133">Transmembrane helix</keyword>
<name>A0A077X1M5_9FUNG</name>
<comment type="subcellular location">
    <subcellularLocation>
        <location evidence="1">Membrane</location>
        <topology evidence="1">Multi-pass membrane protein</topology>
    </subcellularLocation>
</comment>
<evidence type="ECO:0000256" key="5">
    <source>
        <dbReference type="ARBA" id="ARBA00023136"/>
    </source>
</evidence>
<evidence type="ECO:0000256" key="6">
    <source>
        <dbReference type="SAM" id="MobiDB-lite"/>
    </source>
</evidence>
<evidence type="ECO:0000256" key="7">
    <source>
        <dbReference type="SAM" id="Phobius"/>
    </source>
</evidence>
<feature type="region of interest" description="Disordered" evidence="6">
    <location>
        <begin position="297"/>
        <end position="320"/>
    </location>
</feature>
<feature type="transmembrane region" description="Helical" evidence="7">
    <location>
        <begin position="239"/>
        <end position="264"/>
    </location>
</feature>
<evidence type="ECO:0000256" key="4">
    <source>
        <dbReference type="ARBA" id="ARBA00022989"/>
    </source>
</evidence>
<dbReference type="PANTHER" id="PTHR30028">
    <property type="entry name" value="UPF0014 INNER MEMBRANE PROTEIN YBBM-RELATED"/>
    <property type="match status" value="1"/>
</dbReference>
<evidence type="ECO:0000256" key="1">
    <source>
        <dbReference type="ARBA" id="ARBA00004141"/>
    </source>
</evidence>
<protein>
    <submittedName>
        <fullName evidence="8">Uncharacterized protein</fullName>
    </submittedName>
</protein>
<comment type="similarity">
    <text evidence="2">Belongs to the UPF0014 family.</text>
</comment>
<keyword evidence="5 7" id="KW-0472">Membrane</keyword>
<feature type="transmembrane region" description="Helical" evidence="7">
    <location>
        <begin position="78"/>
        <end position="96"/>
    </location>
</feature>
<proteinExistence type="inferred from homology"/>
<dbReference type="AlphaFoldDB" id="A0A077X1M5"/>
<evidence type="ECO:0000256" key="2">
    <source>
        <dbReference type="ARBA" id="ARBA00005268"/>
    </source>
</evidence>